<feature type="region of interest" description="Disordered" evidence="1">
    <location>
        <begin position="49"/>
        <end position="88"/>
    </location>
</feature>
<name>A0A0K8UU53_BACLA</name>
<keyword evidence="2" id="KW-0812">Transmembrane</keyword>
<proteinExistence type="predicted"/>
<keyword evidence="2" id="KW-1133">Transmembrane helix</keyword>
<organism evidence="3">
    <name type="scientific">Bactrocera latifrons</name>
    <name type="common">Malaysian fruit fly</name>
    <name type="synonym">Chaetodacus latifrons</name>
    <dbReference type="NCBI Taxonomy" id="174628"/>
    <lineage>
        <taxon>Eukaryota</taxon>
        <taxon>Metazoa</taxon>
        <taxon>Ecdysozoa</taxon>
        <taxon>Arthropoda</taxon>
        <taxon>Hexapoda</taxon>
        <taxon>Insecta</taxon>
        <taxon>Pterygota</taxon>
        <taxon>Neoptera</taxon>
        <taxon>Endopterygota</taxon>
        <taxon>Diptera</taxon>
        <taxon>Brachycera</taxon>
        <taxon>Muscomorpha</taxon>
        <taxon>Tephritoidea</taxon>
        <taxon>Tephritidae</taxon>
        <taxon>Bactrocera</taxon>
        <taxon>Bactrocera</taxon>
    </lineage>
</organism>
<feature type="compositionally biased region" description="Low complexity" evidence="1">
    <location>
        <begin position="64"/>
        <end position="88"/>
    </location>
</feature>
<dbReference type="EMBL" id="GDHF01022444">
    <property type="protein sequence ID" value="JAI29870.1"/>
    <property type="molecule type" value="Transcribed_RNA"/>
</dbReference>
<keyword evidence="2" id="KW-0472">Membrane</keyword>
<feature type="compositionally biased region" description="Basic residues" evidence="1">
    <location>
        <begin position="50"/>
        <end position="59"/>
    </location>
</feature>
<evidence type="ECO:0000256" key="2">
    <source>
        <dbReference type="SAM" id="Phobius"/>
    </source>
</evidence>
<sequence>MAHSLQGQQLRKPTAYVAGMNCSLYIIMSTLTMYLAALQVATALPEYTHSHQRHHRHQQHGIGAANSTAAGSSTSSSTTTTDTAATNVSSLGMHHTNWRRIEMMDANGLYWLGGGVKGTTSKEVHFCA</sequence>
<evidence type="ECO:0000313" key="3">
    <source>
        <dbReference type="EMBL" id="JAI29870.1"/>
    </source>
</evidence>
<evidence type="ECO:0000256" key="1">
    <source>
        <dbReference type="SAM" id="MobiDB-lite"/>
    </source>
</evidence>
<dbReference type="AlphaFoldDB" id="A0A0K8UU53"/>
<accession>A0A0K8UU53</accession>
<protein>
    <submittedName>
        <fullName evidence="3">Uncharacterized protein</fullName>
    </submittedName>
</protein>
<feature type="transmembrane region" description="Helical" evidence="2">
    <location>
        <begin position="24"/>
        <end position="44"/>
    </location>
</feature>
<dbReference type="OrthoDB" id="10003276at2759"/>
<feature type="non-terminal residue" evidence="3">
    <location>
        <position position="128"/>
    </location>
</feature>
<reference evidence="3" key="1">
    <citation type="submission" date="2015-06" db="EMBL/GenBank/DDBJ databases">
        <authorList>
            <person name="Hoefler B.C."/>
            <person name="Straight P.D."/>
        </authorList>
    </citation>
    <scope>NUCLEOTIDE SEQUENCE</scope>
</reference>
<gene>
    <name evidence="3" type="ORF">c2_g2_i3</name>
</gene>